<evidence type="ECO:0000256" key="6">
    <source>
        <dbReference type="SAM" id="SignalP"/>
    </source>
</evidence>
<dbReference type="SMART" id="SM00032">
    <property type="entry name" value="CCP"/>
    <property type="match status" value="6"/>
</dbReference>
<keyword evidence="9" id="KW-1185">Reference proteome</keyword>
<dbReference type="CDD" id="cd00033">
    <property type="entry name" value="CCP"/>
    <property type="match status" value="6"/>
</dbReference>
<feature type="chain" id="PRO_5024304540" description="Sushi domain-containing protein" evidence="6">
    <location>
        <begin position="21"/>
        <end position="470"/>
    </location>
</feature>
<accession>A0A5N5MWB7</accession>
<protein>
    <recommendedName>
        <fullName evidence="7">Sushi domain-containing protein</fullName>
    </recommendedName>
</protein>
<evidence type="ECO:0000256" key="4">
    <source>
        <dbReference type="ARBA" id="ARBA00023157"/>
    </source>
</evidence>
<evidence type="ECO:0000256" key="5">
    <source>
        <dbReference type="PROSITE-ProRule" id="PRU00302"/>
    </source>
</evidence>
<dbReference type="EMBL" id="VFJC01000012">
    <property type="protein sequence ID" value="KAB5559435.1"/>
    <property type="molecule type" value="Genomic_DNA"/>
</dbReference>
<keyword evidence="3 6" id="KW-0732">Signal</keyword>
<dbReference type="Gene3D" id="2.10.70.10">
    <property type="entry name" value="Complement Module, domain 1"/>
    <property type="match status" value="7"/>
</dbReference>
<evidence type="ECO:0000256" key="3">
    <source>
        <dbReference type="ARBA" id="ARBA00022729"/>
    </source>
</evidence>
<dbReference type="InterPro" id="IPR035976">
    <property type="entry name" value="Sushi/SCR/CCP_sf"/>
</dbReference>
<dbReference type="PANTHER" id="PTHR45785">
    <property type="entry name" value="COMPLEMENT FACTOR H-RELATED"/>
    <property type="match status" value="1"/>
</dbReference>
<feature type="domain" description="Sushi" evidence="7">
    <location>
        <begin position="34"/>
        <end position="93"/>
    </location>
</feature>
<evidence type="ECO:0000256" key="2">
    <source>
        <dbReference type="ARBA" id="ARBA00022659"/>
    </source>
</evidence>
<dbReference type="PANTHER" id="PTHR45785:SF2">
    <property type="entry name" value="COMPLEMENT FACTOR H-RELATED"/>
    <property type="match status" value="1"/>
</dbReference>
<gene>
    <name evidence="8" type="ORF">PHYPO_G00029090</name>
</gene>
<reference evidence="8 9" key="1">
    <citation type="submission" date="2019-06" db="EMBL/GenBank/DDBJ databases">
        <title>A chromosome-scale genome assembly of the striped catfish, Pangasianodon hypophthalmus.</title>
        <authorList>
            <person name="Wen M."/>
            <person name="Zahm M."/>
            <person name="Roques C."/>
            <person name="Cabau C."/>
            <person name="Klopp C."/>
            <person name="Donnadieu C."/>
            <person name="Jouanno E."/>
            <person name="Avarre J.-C."/>
            <person name="Campet M."/>
            <person name="Ha T.T.T."/>
            <person name="Dugue R."/>
            <person name="Lampietro C."/>
            <person name="Louis A."/>
            <person name="Herpin A."/>
            <person name="Echchiki A."/>
            <person name="Berthelot C."/>
            <person name="Parey E."/>
            <person name="Roest-Crollius H."/>
            <person name="Braasch I."/>
            <person name="Postlethwait J."/>
            <person name="Bobe J."/>
            <person name="Montfort J."/>
            <person name="Bouchez O."/>
            <person name="Begum T."/>
            <person name="Schartl M."/>
            <person name="Guiguen Y."/>
        </authorList>
    </citation>
    <scope>NUCLEOTIDE SEQUENCE [LARGE SCALE GENOMIC DNA]</scope>
    <source>
        <strain evidence="8 9">Indonesia</strain>
        <tissue evidence="8">Blood</tissue>
    </source>
</reference>
<comment type="caution">
    <text evidence="5">Lacks conserved residue(s) required for the propagation of feature annotation.</text>
</comment>
<keyword evidence="4 5" id="KW-1015">Disulfide bond</keyword>
<dbReference type="Pfam" id="PF00084">
    <property type="entry name" value="Sushi"/>
    <property type="match status" value="6"/>
</dbReference>
<feature type="domain" description="Sushi" evidence="7">
    <location>
        <begin position="94"/>
        <end position="154"/>
    </location>
</feature>
<sequence>MKSNLVALYIFFLASIYTSAFDDDVNSGPSPEPSACPELPSVENAEVSTTSLKSTYTKGDSLTYNCQQGYVGKVIFVCDGHKWENTRNAKCSRKRCQLPEDIPNGRFTLINGTEFVYGATIKYTCRTGYQMVSLVDTRTCLAEGWNNHLPECEEIACSPPVVKDNIIVDGLPDYDSKLRTGHQLKFTCDSTGLMLVGPKEVICGENGEWSNQFPRCEEVICDLKEIHGRVSVVGLPQKNAPIKYGHKLQFYCSQPGMVLRGNEEVTCSNEGHWSSPFPICEEVTCKEEELNNVKIVYGFPGVLPPFKPKHYLTFQCINYDMNMIGQPSITCREDGTWSSPYPICSVIKGCGPPPHIEFADVTTLQKSYYSSGERVEYRCQPYYTLQGQSFMTCVQGTWNGFMRCLKPCILTIEAMDSHNIKQYYGQKRTMYSMHRDHITFACQRGRRPISSNLAFRQQCNDGVMHLPSCY</sequence>
<evidence type="ECO:0000256" key="1">
    <source>
        <dbReference type="ARBA" id="ARBA00004328"/>
    </source>
</evidence>
<comment type="caution">
    <text evidence="8">The sequence shown here is derived from an EMBL/GenBank/DDBJ whole genome shotgun (WGS) entry which is preliminary data.</text>
</comment>
<evidence type="ECO:0000313" key="8">
    <source>
        <dbReference type="EMBL" id="KAB5559435.1"/>
    </source>
</evidence>
<evidence type="ECO:0000259" key="7">
    <source>
        <dbReference type="PROSITE" id="PS50923"/>
    </source>
</evidence>
<name>A0A5N5MWB7_PANHP</name>
<dbReference type="InterPro" id="IPR051503">
    <property type="entry name" value="ComplSys_Reg/VirEntry_Med"/>
</dbReference>
<comment type="subcellular location">
    <subcellularLocation>
        <location evidence="1">Virion</location>
    </subcellularLocation>
</comment>
<feature type="domain" description="Sushi" evidence="7">
    <location>
        <begin position="348"/>
        <end position="406"/>
    </location>
</feature>
<feature type="disulfide bond" evidence="5">
    <location>
        <begin position="350"/>
        <end position="393"/>
    </location>
</feature>
<dbReference type="AlphaFoldDB" id="A0A5N5MWB7"/>
<dbReference type="SUPFAM" id="SSF57535">
    <property type="entry name" value="Complement control module/SCR domain"/>
    <property type="match status" value="7"/>
</dbReference>
<keyword evidence="2 5" id="KW-0768">Sushi</keyword>
<feature type="domain" description="Sushi" evidence="7">
    <location>
        <begin position="219"/>
        <end position="282"/>
    </location>
</feature>
<feature type="signal peptide" evidence="6">
    <location>
        <begin position="1"/>
        <end position="20"/>
    </location>
</feature>
<proteinExistence type="predicted"/>
<feature type="domain" description="Sushi" evidence="7">
    <location>
        <begin position="283"/>
        <end position="346"/>
    </location>
</feature>
<dbReference type="Proteomes" id="UP000327468">
    <property type="component" value="Chromosome 11"/>
</dbReference>
<feature type="domain" description="Sushi" evidence="7">
    <location>
        <begin position="155"/>
        <end position="218"/>
    </location>
</feature>
<feature type="disulfide bond" evidence="5">
    <location>
        <begin position="125"/>
        <end position="152"/>
    </location>
</feature>
<evidence type="ECO:0000313" key="9">
    <source>
        <dbReference type="Proteomes" id="UP000327468"/>
    </source>
</evidence>
<organism evidence="8 9">
    <name type="scientific">Pangasianodon hypophthalmus</name>
    <name type="common">Striped catfish</name>
    <name type="synonym">Helicophagus hypophthalmus</name>
    <dbReference type="NCBI Taxonomy" id="310915"/>
    <lineage>
        <taxon>Eukaryota</taxon>
        <taxon>Metazoa</taxon>
        <taxon>Chordata</taxon>
        <taxon>Craniata</taxon>
        <taxon>Vertebrata</taxon>
        <taxon>Euteleostomi</taxon>
        <taxon>Actinopterygii</taxon>
        <taxon>Neopterygii</taxon>
        <taxon>Teleostei</taxon>
        <taxon>Ostariophysi</taxon>
        <taxon>Siluriformes</taxon>
        <taxon>Pangasiidae</taxon>
        <taxon>Pangasianodon</taxon>
    </lineage>
</organism>
<dbReference type="InterPro" id="IPR000436">
    <property type="entry name" value="Sushi_SCR_CCP_dom"/>
</dbReference>
<dbReference type="PROSITE" id="PS50923">
    <property type="entry name" value="SUSHI"/>
    <property type="match status" value="6"/>
</dbReference>